<dbReference type="AlphaFoldDB" id="A0A173QT67"/>
<name>A0A173QT67_9FIRM</name>
<dbReference type="RefSeq" id="WP_055184219.1">
    <property type="nucleotide sequence ID" value="NZ_CYXN01000001.1"/>
</dbReference>
<accession>A0A173QT67</accession>
<dbReference type="InterPro" id="IPR027417">
    <property type="entry name" value="P-loop_NTPase"/>
</dbReference>
<organism evidence="1 2">
    <name type="scientific">Faecalibacterium prausnitzii</name>
    <dbReference type="NCBI Taxonomy" id="853"/>
    <lineage>
        <taxon>Bacteria</taxon>
        <taxon>Bacillati</taxon>
        <taxon>Bacillota</taxon>
        <taxon>Clostridia</taxon>
        <taxon>Eubacteriales</taxon>
        <taxon>Oscillospiraceae</taxon>
        <taxon>Faecalibacterium</taxon>
    </lineage>
</organism>
<evidence type="ECO:0000313" key="2">
    <source>
        <dbReference type="Proteomes" id="UP000095649"/>
    </source>
</evidence>
<reference evidence="1 2" key="1">
    <citation type="submission" date="2015-09" db="EMBL/GenBank/DDBJ databases">
        <authorList>
            <consortium name="Pathogen Informatics"/>
        </authorList>
    </citation>
    <scope>NUCLEOTIDE SEQUENCE [LARGE SCALE GENOMIC DNA]</scope>
    <source>
        <strain evidence="1 2">2789STDY5834970</strain>
    </source>
</reference>
<dbReference type="Gene3D" id="3.40.50.300">
    <property type="entry name" value="P-loop containing nucleotide triphosphate hydrolases"/>
    <property type="match status" value="1"/>
</dbReference>
<proteinExistence type="predicted"/>
<protein>
    <submittedName>
        <fullName evidence="1">Terminase-like family</fullName>
    </submittedName>
</protein>
<dbReference type="Pfam" id="PF03237">
    <property type="entry name" value="Terminase_6N"/>
    <property type="match status" value="1"/>
</dbReference>
<dbReference type="OrthoDB" id="9768556at2"/>
<evidence type="ECO:0000313" key="1">
    <source>
        <dbReference type="EMBL" id="CUM68750.1"/>
    </source>
</evidence>
<sequence>MAAGRHKRSIVWKPQPKQVAFMRRCEDEALYGGAADSGKSDALVIEALRQVDVPHYRGLIVRKTYPQLSELIDKTMQYYRPAFPKARYNASSHVWTFPSGAKIYFGSMFRTQDKYNYQGKAFDFIGVDELTHFTWEEYSYLMSRNRPTGPGTVVYMQARRIREAEQNDPMLKGRVIQGVADPAIFNESQGESIAQMQEKYPYFVTWRPGDHTRIAGKMQLHYRLAFDAEGRPMFQVFDTCRHFIRTIPNLVYDESNVEDIDTTQEDHIYDECRYVLMENPISPRQVRKEVVLRDDPLDMDAHRSPIRVTRV</sequence>
<dbReference type="EMBL" id="CYXN01000001">
    <property type="protein sequence ID" value="CUM68750.1"/>
    <property type="molecule type" value="Genomic_DNA"/>
</dbReference>
<dbReference type="Proteomes" id="UP000095649">
    <property type="component" value="Unassembled WGS sequence"/>
</dbReference>
<gene>
    <name evidence="1" type="ORF">ERS852582_00017</name>
</gene>